<dbReference type="PROSITE" id="PS50011">
    <property type="entry name" value="PROTEIN_KINASE_DOM"/>
    <property type="match status" value="1"/>
</dbReference>
<dbReference type="PROSITE" id="PS00109">
    <property type="entry name" value="PROTEIN_KINASE_TYR"/>
    <property type="match status" value="1"/>
</dbReference>
<dbReference type="InterPro" id="IPR001245">
    <property type="entry name" value="Ser-Thr/Tyr_kinase_cat_dom"/>
</dbReference>
<evidence type="ECO:0000313" key="2">
    <source>
        <dbReference type="EMBL" id="VDD47148.1"/>
    </source>
</evidence>
<dbReference type="InterPro" id="IPR051681">
    <property type="entry name" value="Ser/Thr_Kinases-Pseudokinases"/>
</dbReference>
<dbReference type="InterPro" id="IPR008266">
    <property type="entry name" value="Tyr_kinase_AS"/>
</dbReference>
<dbReference type="PANTHER" id="PTHR44329:SF41">
    <property type="entry name" value="OS12G0163800 PROTEIN"/>
    <property type="match status" value="1"/>
</dbReference>
<proteinExistence type="predicted"/>
<dbReference type="GO" id="GO:0005524">
    <property type="term" value="F:ATP binding"/>
    <property type="evidence" value="ECO:0007669"/>
    <property type="project" value="InterPro"/>
</dbReference>
<reference evidence="2" key="1">
    <citation type="submission" date="2018-11" db="EMBL/GenBank/DDBJ databases">
        <authorList>
            <consortium name="Genoscope - CEA"/>
            <person name="William W."/>
        </authorList>
    </citation>
    <scope>NUCLEOTIDE SEQUENCE</scope>
</reference>
<feature type="domain" description="Protein kinase" evidence="1">
    <location>
        <begin position="97"/>
        <end position="342"/>
    </location>
</feature>
<dbReference type="GO" id="GO:0004674">
    <property type="term" value="F:protein serine/threonine kinase activity"/>
    <property type="evidence" value="ECO:0007669"/>
    <property type="project" value="TreeGrafter"/>
</dbReference>
<sequence length="404" mass="46355">MADPASLLANQNFAPLVTDPNLRSLLIDPDFSWRMRGYLRERQLEIEAQQEPPPVYVLQPSWPDLYVWERKGLPPHVQADPVQERAIDARSLVLHDLIASEQNDESTTPCMFNASYKNVDVCVIIPQFDFIDFRSTRKFSDQVVRFKFLDHKNIVKVLGLTTDLEETLMIVTESLSEGSLYSFIHDKPRELDVLHTSLQICDAMQYLHDRGFHHGDLCTKNIFVNTHKVVKLFGIHPFGDRRVHEGFQTVRADIFSFGLVLWELVTRRIPLAAAQRSFTTPKESKRLRKKKTWEETCFNFGSLLRSCMKTQSPLVQVIEKCWEVPEAPLTFAAISTLLKSLLTPQQKEVYAVIADDVSIVCDTPKKRKRSIEKKSFDVFGCAFCKRTFKSEMAVEAHTIAKHGV</sequence>
<dbReference type="InterPro" id="IPR013087">
    <property type="entry name" value="Znf_C2H2_type"/>
</dbReference>
<evidence type="ECO:0000259" key="1">
    <source>
        <dbReference type="PROSITE" id="PS50011"/>
    </source>
</evidence>
<organism evidence="2">
    <name type="scientific">Brassica oleracea</name>
    <name type="common">Wild cabbage</name>
    <dbReference type="NCBI Taxonomy" id="3712"/>
    <lineage>
        <taxon>Eukaryota</taxon>
        <taxon>Viridiplantae</taxon>
        <taxon>Streptophyta</taxon>
        <taxon>Embryophyta</taxon>
        <taxon>Tracheophyta</taxon>
        <taxon>Spermatophyta</taxon>
        <taxon>Magnoliopsida</taxon>
        <taxon>eudicotyledons</taxon>
        <taxon>Gunneridae</taxon>
        <taxon>Pentapetalae</taxon>
        <taxon>rosids</taxon>
        <taxon>malvids</taxon>
        <taxon>Brassicales</taxon>
        <taxon>Brassicaceae</taxon>
        <taxon>Brassiceae</taxon>
        <taxon>Brassica</taxon>
    </lineage>
</organism>
<gene>
    <name evidence="2" type="ORF">BOLC5T34695H</name>
</gene>
<dbReference type="SUPFAM" id="SSF56112">
    <property type="entry name" value="Protein kinase-like (PK-like)"/>
    <property type="match status" value="1"/>
</dbReference>
<dbReference type="InterPro" id="IPR011009">
    <property type="entry name" value="Kinase-like_dom_sf"/>
</dbReference>
<accession>A0A3P6F3Z4</accession>
<dbReference type="Pfam" id="PF07714">
    <property type="entry name" value="PK_Tyr_Ser-Thr"/>
    <property type="match status" value="1"/>
</dbReference>
<dbReference type="InterPro" id="IPR000719">
    <property type="entry name" value="Prot_kinase_dom"/>
</dbReference>
<protein>
    <recommendedName>
        <fullName evidence="1">Protein kinase domain-containing protein</fullName>
    </recommendedName>
</protein>
<dbReference type="AlphaFoldDB" id="A0A3P6F3Z4"/>
<dbReference type="PROSITE" id="PS00028">
    <property type="entry name" value="ZINC_FINGER_C2H2_1"/>
    <property type="match status" value="1"/>
</dbReference>
<name>A0A3P6F3Z4_BRAOL</name>
<dbReference type="Gene3D" id="1.10.510.10">
    <property type="entry name" value="Transferase(Phosphotransferase) domain 1"/>
    <property type="match status" value="1"/>
</dbReference>
<dbReference type="PANTHER" id="PTHR44329">
    <property type="entry name" value="SERINE/THREONINE-PROTEIN KINASE TNNI3K-RELATED"/>
    <property type="match status" value="1"/>
</dbReference>
<dbReference type="EMBL" id="LR031877">
    <property type="protein sequence ID" value="VDD47148.1"/>
    <property type="molecule type" value="Genomic_DNA"/>
</dbReference>